<evidence type="ECO:0000313" key="3">
    <source>
        <dbReference type="EMBL" id="GIM46199.1"/>
    </source>
</evidence>
<dbReference type="EMBL" id="BOQE01000001">
    <property type="protein sequence ID" value="GIM46199.1"/>
    <property type="molecule type" value="Genomic_DNA"/>
</dbReference>
<gene>
    <name evidence="3" type="ORF">DNHGIG_17480</name>
</gene>
<proteinExistence type="predicted"/>
<dbReference type="RefSeq" id="WP_282199328.1">
    <property type="nucleotide sequence ID" value="NZ_BOQE01000001.1"/>
</dbReference>
<feature type="signal peptide" evidence="1">
    <location>
        <begin position="1"/>
        <end position="29"/>
    </location>
</feature>
<dbReference type="PANTHER" id="PTHR43308:SF5">
    <property type="entry name" value="S-LAYER PROTEIN _ PEPTIDOGLYCAN ENDO-BETA-N-ACETYLGLUCOSAMINIDASE"/>
    <property type="match status" value="1"/>
</dbReference>
<accession>A0AAV4LEF1</accession>
<organism evidence="3 4">
    <name type="scientific">Collibacillus ludicampi</name>
    <dbReference type="NCBI Taxonomy" id="2771369"/>
    <lineage>
        <taxon>Bacteria</taxon>
        <taxon>Bacillati</taxon>
        <taxon>Bacillota</taxon>
        <taxon>Bacilli</taxon>
        <taxon>Bacillales</taxon>
        <taxon>Alicyclobacillaceae</taxon>
        <taxon>Collibacillus</taxon>
    </lineage>
</organism>
<evidence type="ECO:0000256" key="1">
    <source>
        <dbReference type="SAM" id="SignalP"/>
    </source>
</evidence>
<dbReference type="Pfam" id="PF00395">
    <property type="entry name" value="SLH"/>
    <property type="match status" value="2"/>
</dbReference>
<name>A0AAV4LEF1_9BACL</name>
<feature type="chain" id="PRO_5043887321" description="SLH domain-containing protein" evidence="1">
    <location>
        <begin position="30"/>
        <end position="358"/>
    </location>
</feature>
<protein>
    <recommendedName>
        <fullName evidence="2">SLH domain-containing protein</fullName>
    </recommendedName>
</protein>
<keyword evidence="1" id="KW-0732">Signal</keyword>
<feature type="domain" description="SLH" evidence="2">
    <location>
        <begin position="193"/>
        <end position="256"/>
    </location>
</feature>
<dbReference type="InterPro" id="IPR001119">
    <property type="entry name" value="SLH_dom"/>
</dbReference>
<dbReference type="InterPro" id="IPR051465">
    <property type="entry name" value="Cell_Envelope_Struct_Comp"/>
</dbReference>
<dbReference type="AlphaFoldDB" id="A0AAV4LEF1"/>
<dbReference type="PANTHER" id="PTHR43308">
    <property type="entry name" value="OUTER MEMBRANE PROTEIN ALPHA-RELATED"/>
    <property type="match status" value="1"/>
</dbReference>
<reference evidence="3" key="1">
    <citation type="journal article" date="2023" name="Int. J. Syst. Evol. Microbiol.">
        <title>Collibacillus ludicampi gen. nov., sp. nov., a new soil bacterium of the family Alicyclobacillaceae.</title>
        <authorList>
            <person name="Jojima T."/>
            <person name="Ioku Y."/>
            <person name="Fukuta Y."/>
            <person name="Shirasaka N."/>
            <person name="Matsumura Y."/>
            <person name="Mori M."/>
        </authorList>
    </citation>
    <scope>NUCLEOTIDE SEQUENCE</scope>
    <source>
        <strain evidence="3">TP075</strain>
    </source>
</reference>
<sequence length="358" mass="39752">MNKWKTTACFLAFLTTSFLTASAPTFAQAASSKRVQLICDQKTIGQGGTASFHIIYHNVQNKKFSNVFLQIHVPDGLDVDVDDLDGGFWNAANRLLIWNLQNVNESEARLIHFQLSVPPGSKDGTVYTMTCIGDEDGHRIETSGVTLQMGEEIHQPFFLGFPDGNFHPTSYLTRAESAAVITNLLHLQNDPSPERPYTDVPRNHWAARYIDEVTNAGVMRGYDDGSFHPDDPITRAELVTVLLQLRGIEAVPVRGFMDTQHHWARDAMATGKALGFFSGTGNNKFAPDEPVERQAAAVFFDVTQFRGPLIDGDIPVVQHFPDVPRTAWSFGWVEESAKTAHESVGKGRSEFLLRYVGK</sequence>
<dbReference type="Proteomes" id="UP001057291">
    <property type="component" value="Unassembled WGS sequence"/>
</dbReference>
<evidence type="ECO:0000259" key="2">
    <source>
        <dbReference type="PROSITE" id="PS51272"/>
    </source>
</evidence>
<evidence type="ECO:0000313" key="4">
    <source>
        <dbReference type="Proteomes" id="UP001057291"/>
    </source>
</evidence>
<dbReference type="PROSITE" id="PS51272">
    <property type="entry name" value="SLH"/>
    <property type="match status" value="1"/>
</dbReference>
<comment type="caution">
    <text evidence="3">The sequence shown here is derived from an EMBL/GenBank/DDBJ whole genome shotgun (WGS) entry which is preliminary data.</text>
</comment>
<keyword evidence="4" id="KW-1185">Reference proteome</keyword>